<feature type="compositionally biased region" description="Polar residues" evidence="1">
    <location>
        <begin position="52"/>
        <end position="62"/>
    </location>
</feature>
<feature type="region of interest" description="Disordered" evidence="1">
    <location>
        <begin position="40"/>
        <end position="71"/>
    </location>
</feature>
<name>A0A8J5RWD5_ZIZPA</name>
<keyword evidence="3" id="KW-1185">Reference proteome</keyword>
<proteinExistence type="predicted"/>
<evidence type="ECO:0000256" key="1">
    <source>
        <dbReference type="SAM" id="MobiDB-lite"/>
    </source>
</evidence>
<reference evidence="2" key="2">
    <citation type="submission" date="2021-02" db="EMBL/GenBank/DDBJ databases">
        <authorList>
            <person name="Kimball J.A."/>
            <person name="Haas M.W."/>
            <person name="Macchietto M."/>
            <person name="Kono T."/>
            <person name="Duquette J."/>
            <person name="Shao M."/>
        </authorList>
    </citation>
    <scope>NUCLEOTIDE SEQUENCE</scope>
    <source>
        <tissue evidence="2">Fresh leaf tissue</tissue>
    </source>
</reference>
<reference evidence="2" key="1">
    <citation type="journal article" date="2021" name="bioRxiv">
        <title>Whole Genome Assembly and Annotation of Northern Wild Rice, Zizania palustris L., Supports a Whole Genome Duplication in the Zizania Genus.</title>
        <authorList>
            <person name="Haas M."/>
            <person name="Kono T."/>
            <person name="Macchietto M."/>
            <person name="Millas R."/>
            <person name="McGilp L."/>
            <person name="Shao M."/>
            <person name="Duquette J."/>
            <person name="Hirsch C.N."/>
            <person name="Kimball J."/>
        </authorList>
    </citation>
    <scope>NUCLEOTIDE SEQUENCE</scope>
    <source>
        <tissue evidence="2">Fresh leaf tissue</tissue>
    </source>
</reference>
<protein>
    <submittedName>
        <fullName evidence="2">Uncharacterized protein</fullName>
    </submittedName>
</protein>
<evidence type="ECO:0000313" key="2">
    <source>
        <dbReference type="EMBL" id="KAG8052523.1"/>
    </source>
</evidence>
<dbReference type="Proteomes" id="UP000729402">
    <property type="component" value="Unassembled WGS sequence"/>
</dbReference>
<comment type="caution">
    <text evidence="2">The sequence shown here is derived from an EMBL/GenBank/DDBJ whole genome shotgun (WGS) entry which is preliminary data.</text>
</comment>
<dbReference type="AlphaFoldDB" id="A0A8J5RWD5"/>
<evidence type="ECO:0000313" key="3">
    <source>
        <dbReference type="Proteomes" id="UP000729402"/>
    </source>
</evidence>
<dbReference type="EMBL" id="JAAALK010000288">
    <property type="protein sequence ID" value="KAG8052523.1"/>
    <property type="molecule type" value="Genomic_DNA"/>
</dbReference>
<organism evidence="2 3">
    <name type="scientific">Zizania palustris</name>
    <name type="common">Northern wild rice</name>
    <dbReference type="NCBI Taxonomy" id="103762"/>
    <lineage>
        <taxon>Eukaryota</taxon>
        <taxon>Viridiplantae</taxon>
        <taxon>Streptophyta</taxon>
        <taxon>Embryophyta</taxon>
        <taxon>Tracheophyta</taxon>
        <taxon>Spermatophyta</taxon>
        <taxon>Magnoliopsida</taxon>
        <taxon>Liliopsida</taxon>
        <taxon>Poales</taxon>
        <taxon>Poaceae</taxon>
        <taxon>BOP clade</taxon>
        <taxon>Oryzoideae</taxon>
        <taxon>Oryzeae</taxon>
        <taxon>Zizaniinae</taxon>
        <taxon>Zizania</taxon>
    </lineage>
</organism>
<gene>
    <name evidence="2" type="ORF">GUJ93_ZPchr0001g31685</name>
</gene>
<accession>A0A8J5RWD5</accession>
<sequence length="100" mass="11067">MTVIFYSEDQSIVHQVFSVSHSFLPDRRWRKPLFLPRQAAESTGVGRRAHTGSPQQFRQTETAAAPAQEPHGEIDYRAAAATRNVSLPGVRSGVCATKFV</sequence>